<evidence type="ECO:0000313" key="7">
    <source>
        <dbReference type="EMBL" id="EMP27867.1"/>
    </source>
</evidence>
<dbReference type="InterPro" id="IPR018790">
    <property type="entry name" value="DUF2358"/>
</dbReference>
<dbReference type="GO" id="GO:0005819">
    <property type="term" value="C:spindle"/>
    <property type="evidence" value="ECO:0007669"/>
    <property type="project" value="UniProtKB-SubCell"/>
</dbReference>
<dbReference type="EMBL" id="KB566561">
    <property type="protein sequence ID" value="EMP27867.1"/>
    <property type="molecule type" value="Genomic_DNA"/>
</dbReference>
<keyword evidence="2 4" id="KW-0168">Coated pit</keyword>
<keyword evidence="4" id="KW-0963">Cytoplasm</keyword>
<feature type="region of interest" description="Disordered" evidence="5">
    <location>
        <begin position="397"/>
        <end position="420"/>
    </location>
</feature>
<dbReference type="GO" id="GO:0005874">
    <property type="term" value="C:microtubule"/>
    <property type="evidence" value="ECO:0007669"/>
    <property type="project" value="InterPro"/>
</dbReference>
<dbReference type="Pfam" id="PF05301">
    <property type="entry name" value="Acetyltransf_16"/>
    <property type="match status" value="1"/>
</dbReference>
<protein>
    <recommendedName>
        <fullName evidence="4">Alpha-tubulin N-acetyltransferase 1</fullName>
        <shortName evidence="4">Alpha-TAT</shortName>
        <shortName evidence="4">Alpha-TAT1</shortName>
        <shortName evidence="4">TAT</shortName>
        <ecNumber evidence="4">2.3.1.108</ecNumber>
    </recommendedName>
    <alternativeName>
        <fullName evidence="4">Acetyltransferase mec-17 homolog</fullName>
    </alternativeName>
</protein>
<name>M7BI05_CHEMY</name>
<dbReference type="Gene3D" id="3.40.630.30">
    <property type="match status" value="1"/>
</dbReference>
<feature type="compositionally biased region" description="Polar residues" evidence="5">
    <location>
        <begin position="92"/>
        <end position="112"/>
    </location>
</feature>
<evidence type="ECO:0000256" key="1">
    <source>
        <dbReference type="ARBA" id="ARBA00022679"/>
    </source>
</evidence>
<dbReference type="GO" id="GO:0030424">
    <property type="term" value="C:axon"/>
    <property type="evidence" value="ECO:0007669"/>
    <property type="project" value="UniProtKB-SubCell"/>
</dbReference>
<feature type="binding site" evidence="4">
    <location>
        <begin position="224"/>
        <end position="237"/>
    </location>
    <ligand>
        <name>acetyl-CoA</name>
        <dbReference type="ChEBI" id="CHEBI:57288"/>
    </ligand>
</feature>
<organism evidence="7 8">
    <name type="scientific">Chelonia mydas</name>
    <name type="common">Green sea-turtle</name>
    <name type="synonym">Chelonia agassizi</name>
    <dbReference type="NCBI Taxonomy" id="8469"/>
    <lineage>
        <taxon>Eukaryota</taxon>
        <taxon>Metazoa</taxon>
        <taxon>Chordata</taxon>
        <taxon>Craniata</taxon>
        <taxon>Vertebrata</taxon>
        <taxon>Euteleostomi</taxon>
        <taxon>Archelosauria</taxon>
        <taxon>Testudinata</taxon>
        <taxon>Testudines</taxon>
        <taxon>Cryptodira</taxon>
        <taxon>Durocryptodira</taxon>
        <taxon>Americhelydia</taxon>
        <taxon>Chelonioidea</taxon>
        <taxon>Cheloniidae</taxon>
        <taxon>Chelonia</taxon>
    </lineage>
</organism>
<dbReference type="InterPro" id="IPR007965">
    <property type="entry name" value="GNAT_ATAT"/>
</dbReference>
<dbReference type="GO" id="GO:0005737">
    <property type="term" value="C:cytoplasm"/>
    <property type="evidence" value="ECO:0007669"/>
    <property type="project" value="UniProtKB-SubCell"/>
</dbReference>
<keyword evidence="4" id="KW-0965">Cell junction</keyword>
<dbReference type="PROSITE" id="PS51730">
    <property type="entry name" value="GNAT_ATAT"/>
    <property type="match status" value="1"/>
</dbReference>
<feature type="site" description="Crucial for catalytic activity" evidence="4">
    <location>
        <position position="158"/>
    </location>
</feature>
<feature type="compositionally biased region" description="Gly residues" evidence="5">
    <location>
        <begin position="29"/>
        <end position="39"/>
    </location>
</feature>
<evidence type="ECO:0000256" key="5">
    <source>
        <dbReference type="SAM" id="MobiDB-lite"/>
    </source>
</evidence>
<dbReference type="GO" id="GO:0005905">
    <property type="term" value="C:clathrin-coated pit"/>
    <property type="evidence" value="ECO:0007669"/>
    <property type="project" value="UniProtKB-SubCell"/>
</dbReference>
<keyword evidence="4" id="KW-0206">Cytoskeleton</keyword>
<dbReference type="EC" id="2.3.1.108" evidence="4"/>
<dbReference type="FunFam" id="3.40.630.30:FF:000020">
    <property type="entry name" value="Alpha-tubulin N-acetyltransferase 1"/>
    <property type="match status" value="1"/>
</dbReference>
<evidence type="ECO:0000256" key="4">
    <source>
        <dbReference type="HAMAP-Rule" id="MF_03130"/>
    </source>
</evidence>
<comment type="subcellular location">
    <subcellularLocation>
        <location evidence="4">Cytoplasm</location>
    </subcellularLocation>
    <subcellularLocation>
        <location evidence="4">Membrane</location>
        <location evidence="4">Clathrin-coated pit</location>
    </subcellularLocation>
    <subcellularLocation>
        <location evidence="4">Cell junction</location>
        <location evidence="4">Focal adhesion</location>
    </subcellularLocation>
    <subcellularLocation>
        <location evidence="4">Cell projection</location>
        <location evidence="4">Axon</location>
    </subcellularLocation>
    <subcellularLocation>
        <location evidence="4">Cytoplasm</location>
        <location evidence="4">Cytoskeleton</location>
    </subcellularLocation>
    <subcellularLocation>
        <location evidence="4">Cytoplasm</location>
        <location evidence="4">Cytoskeleton</location>
        <location evidence="4">Spindle</location>
    </subcellularLocation>
</comment>
<keyword evidence="4" id="KW-0966">Cell projection</keyword>
<feature type="binding site" evidence="4">
    <location>
        <begin position="260"/>
        <end position="269"/>
    </location>
    <ligand>
        <name>acetyl-CoA</name>
        <dbReference type="ChEBI" id="CHEBI:57288"/>
    </ligand>
</feature>
<evidence type="ECO:0000313" key="8">
    <source>
        <dbReference type="Proteomes" id="UP000031443"/>
    </source>
</evidence>
<feature type="region of interest" description="Disordered" evidence="5">
    <location>
        <begin position="18"/>
        <end position="135"/>
    </location>
</feature>
<evidence type="ECO:0000259" key="6">
    <source>
        <dbReference type="PROSITE" id="PS51730"/>
    </source>
</evidence>
<dbReference type="Gene3D" id="6.20.370.120">
    <property type="match status" value="1"/>
</dbReference>
<proteinExistence type="inferred from homology"/>
<sequence length="834" mass="91653">MEFPFDVDALLGERVTAVDQHLQPPGRPGPGRNGQGTTGSGCPSPLPQGTLGKERALPRGTLPQGTTGSGCPSPLPQGTLGKERALPRGTLPQGTTGSGCPSPLPQGTTGNGCPSPLPQGTMGKGGTLPQGTMGNGVDLQQQLMTIIDEMGKASAKAQNLPAPITSASRMQTNHHVLYILKDNEVKTAGKGAIIGFLKVGYKKLFLLDRHGAHNEVEPLCVLDFYIHESLQRHGYGKELFQCMLQRERVQPHQLAVDRPSEKLLCFLHKHYNLQGTIPQTPPAWLSEVLITHNATRRQWEMWILGQITLAEHREAPVRKLPPKRAEEEIKPYSLTDREFLKEEVEPPWPFNQSHSLTRSSSLGNSPVRTCLKPFLNEQELLRNLRLCPPHAAAHHLLNGEPGGPAAQRRRTRGSAVGQEGLVAQRSSYSRYGNPAPLPEGVAGGAERRAVPGQWELQSQSLWQMQHTEPPALPSPLQLQGHAGYFRGAARSQDLVSCSEKAPQALGPPMALKFHLSLMEQQVEAARTFLLPPPGADLVGGTFPSASEQKMSLHELLQGLEQGLPCRPAALSPLEGMEASVTTVDGQQEDDITVREGTGLDSASLDSLYSLFYGKPCWMPCQALAPFQATAGTANSTTSGSPGNHDPSMEEHLAVMYEKLQHELPNFFLKVPDYGIYSQDVEFVSEILHLRTRGRAMYQLALTLCRLVAWNYFANMRLEVLKLTQHPENWSIQARWRITGLPFHVLMLRFYKRDKRELYRTYDAYSTFFLDSRGLIRCHRIDKLMPSQPPVAKVKKLLVAALVGLGLLEHRPSLQLLLSALAGKQQGAPAGYRDS</sequence>
<dbReference type="GO" id="GO:0019799">
    <property type="term" value="F:tubulin N-acetyltransferase activity"/>
    <property type="evidence" value="ECO:0007669"/>
    <property type="project" value="UniProtKB-UniRule"/>
</dbReference>
<keyword evidence="8" id="KW-1185">Reference proteome</keyword>
<gene>
    <name evidence="4" type="primary">ATAT1</name>
    <name evidence="4" type="synonym">MEC17</name>
    <name evidence="7" type="ORF">UY3_15039</name>
</gene>
<keyword evidence="1 4" id="KW-0808">Transferase</keyword>
<dbReference type="PANTHER" id="PTHR12327:SF0">
    <property type="entry name" value="ALPHA-TUBULIN N-ACETYLTRANSFERASE 1"/>
    <property type="match status" value="1"/>
</dbReference>
<dbReference type="PANTHER" id="PTHR12327">
    <property type="entry name" value="ALPHA-TUBULIN N-ACETYLTRANSFERASE 1"/>
    <property type="match status" value="1"/>
</dbReference>
<accession>M7BI05</accession>
<evidence type="ECO:0000256" key="3">
    <source>
        <dbReference type="ARBA" id="ARBA00023315"/>
    </source>
</evidence>
<dbReference type="HAMAP" id="MF_03130">
    <property type="entry name" value="mec17"/>
    <property type="match status" value="1"/>
</dbReference>
<comment type="similarity">
    <text evidence="4">Belongs to the acetyltransferase ATAT1 family.</text>
</comment>
<comment type="catalytic activity">
    <reaction evidence="4">
        <text>L-lysyl-[alpha-tubulin] + acetyl-CoA = N(6)-acetyl-L-lysyl-[alpha-tubulin] + CoA + H(+)</text>
        <dbReference type="Rhea" id="RHEA:15277"/>
        <dbReference type="Rhea" id="RHEA-COMP:11278"/>
        <dbReference type="Rhea" id="RHEA-COMP:11279"/>
        <dbReference type="ChEBI" id="CHEBI:15378"/>
        <dbReference type="ChEBI" id="CHEBI:29969"/>
        <dbReference type="ChEBI" id="CHEBI:57287"/>
        <dbReference type="ChEBI" id="CHEBI:57288"/>
        <dbReference type="ChEBI" id="CHEBI:61930"/>
        <dbReference type="EC" id="2.3.1.108"/>
    </reaction>
</comment>
<dbReference type="Pfam" id="PF10184">
    <property type="entry name" value="DUF2358"/>
    <property type="match status" value="1"/>
</dbReference>
<keyword evidence="4" id="KW-0472">Membrane</keyword>
<dbReference type="CDD" id="cd04301">
    <property type="entry name" value="NAT_SF"/>
    <property type="match status" value="1"/>
</dbReference>
<comment type="function">
    <text evidence="4">Specifically acetylates 'Lys-40' in alpha-tubulin on the lumenal side of microtubules. Promotes microtubule destabilization and accelerates microtubule dynamics; this activity may be independent of acetylation activity. Acetylates alpha-tubulin with a slow enzymatic rate, due to a catalytic site that is not optimized for acetyl transfer. Enters the microtubule through each end and diffuses quickly throughout the lumen of microtubules. Acetylates only long/old microtubules because of its slow acetylation rate since it does not have time to act on dynamically unstable microtubules before the enzyme is released. May be involved in neuron development.</text>
</comment>
<feature type="domain" description="N-acetyltransferase" evidence="6">
    <location>
        <begin position="106"/>
        <end position="290"/>
    </location>
</feature>
<dbReference type="Proteomes" id="UP000031443">
    <property type="component" value="Unassembled WGS sequence"/>
</dbReference>
<dbReference type="eggNOG" id="KOG4457">
    <property type="taxonomic scope" value="Eukaryota"/>
</dbReference>
<dbReference type="GO" id="GO:0070507">
    <property type="term" value="P:regulation of microtubule cytoskeleton organization"/>
    <property type="evidence" value="ECO:0007669"/>
    <property type="project" value="UniProtKB-UniRule"/>
</dbReference>
<dbReference type="InterPro" id="IPR038746">
    <property type="entry name" value="Atat"/>
</dbReference>
<evidence type="ECO:0000256" key="2">
    <source>
        <dbReference type="ARBA" id="ARBA00023176"/>
    </source>
</evidence>
<dbReference type="STRING" id="8469.M7BI05"/>
<dbReference type="AlphaFoldDB" id="M7BI05"/>
<keyword evidence="3 4" id="KW-0012">Acyltransferase</keyword>
<reference evidence="8" key="1">
    <citation type="journal article" date="2013" name="Nat. Genet.">
        <title>The draft genomes of soft-shell turtle and green sea turtle yield insights into the development and evolution of the turtle-specific body plan.</title>
        <authorList>
            <person name="Wang Z."/>
            <person name="Pascual-Anaya J."/>
            <person name="Zadissa A."/>
            <person name="Li W."/>
            <person name="Niimura Y."/>
            <person name="Huang Z."/>
            <person name="Li C."/>
            <person name="White S."/>
            <person name="Xiong Z."/>
            <person name="Fang D."/>
            <person name="Wang B."/>
            <person name="Ming Y."/>
            <person name="Chen Y."/>
            <person name="Zheng Y."/>
            <person name="Kuraku S."/>
            <person name="Pignatelli M."/>
            <person name="Herrero J."/>
            <person name="Beal K."/>
            <person name="Nozawa M."/>
            <person name="Li Q."/>
            <person name="Wang J."/>
            <person name="Zhang H."/>
            <person name="Yu L."/>
            <person name="Shigenobu S."/>
            <person name="Wang J."/>
            <person name="Liu J."/>
            <person name="Flicek P."/>
            <person name="Searle S."/>
            <person name="Wang J."/>
            <person name="Kuratani S."/>
            <person name="Yin Y."/>
            <person name="Aken B."/>
            <person name="Zhang G."/>
            <person name="Irie N."/>
        </authorList>
    </citation>
    <scope>NUCLEOTIDE SEQUENCE [LARGE SCALE GENOMIC DNA]</scope>
</reference>
<dbReference type="GO" id="GO:0048666">
    <property type="term" value="P:neuron development"/>
    <property type="evidence" value="ECO:0007669"/>
    <property type="project" value="UniProtKB-UniRule"/>
</dbReference>
<dbReference type="GO" id="GO:0005925">
    <property type="term" value="C:focal adhesion"/>
    <property type="evidence" value="ECO:0007669"/>
    <property type="project" value="UniProtKB-SubCell"/>
</dbReference>